<feature type="compositionally biased region" description="Basic residues" evidence="4">
    <location>
        <begin position="38"/>
        <end position="51"/>
    </location>
</feature>
<dbReference type="InterPro" id="IPR013762">
    <property type="entry name" value="Integrase-like_cat_sf"/>
</dbReference>
<dbReference type="EMBL" id="JBHSFQ010000031">
    <property type="protein sequence ID" value="MFC4565028.1"/>
    <property type="molecule type" value="Genomic_DNA"/>
</dbReference>
<evidence type="ECO:0000313" key="7">
    <source>
        <dbReference type="Proteomes" id="UP001595923"/>
    </source>
</evidence>
<keyword evidence="2" id="KW-0229">DNA integration</keyword>
<comment type="caution">
    <text evidence="6">The sequence shown here is derived from an EMBL/GenBank/DDBJ whole genome shotgun (WGS) entry which is preliminary data.</text>
</comment>
<evidence type="ECO:0000259" key="5">
    <source>
        <dbReference type="PROSITE" id="PS51898"/>
    </source>
</evidence>
<name>A0ABV9E4S4_9ACTN</name>
<feature type="compositionally biased region" description="Polar residues" evidence="4">
    <location>
        <begin position="23"/>
        <end position="37"/>
    </location>
</feature>
<proteinExistence type="predicted"/>
<comment type="subcellular location">
    <subcellularLocation>
        <location evidence="1">Cytoplasm</location>
    </subcellularLocation>
</comment>
<feature type="domain" description="Tyr recombinase" evidence="5">
    <location>
        <begin position="1"/>
        <end position="137"/>
    </location>
</feature>
<gene>
    <name evidence="6" type="ORF">ACFO4E_24495</name>
</gene>
<dbReference type="InterPro" id="IPR002104">
    <property type="entry name" value="Integrase_catalytic"/>
</dbReference>
<dbReference type="PANTHER" id="PTHR30349">
    <property type="entry name" value="PHAGE INTEGRASE-RELATED"/>
    <property type="match status" value="1"/>
</dbReference>
<evidence type="ECO:0000256" key="4">
    <source>
        <dbReference type="SAM" id="MobiDB-lite"/>
    </source>
</evidence>
<sequence length="153" mass="16487">MSGSSSAGRGYALTRARPRSVSRYRTSSLLNSGSTTPPKRRSAQPRARRGKGAGGGWCSPTRSADRSSRARTTWHQVLAAAGVPPARVHDARHTSATLLLAQGEDIRAVQHILGHSSLSQTQRYTHVTRSVARSAAARMGEALWSHPKKPDRV</sequence>
<organism evidence="6 7">
    <name type="scientific">Nocardiopsis mangrovi</name>
    <dbReference type="NCBI Taxonomy" id="1179818"/>
    <lineage>
        <taxon>Bacteria</taxon>
        <taxon>Bacillati</taxon>
        <taxon>Actinomycetota</taxon>
        <taxon>Actinomycetes</taxon>
        <taxon>Streptosporangiales</taxon>
        <taxon>Nocardiopsidaceae</taxon>
        <taxon>Nocardiopsis</taxon>
    </lineage>
</organism>
<feature type="region of interest" description="Disordered" evidence="4">
    <location>
        <begin position="1"/>
        <end position="71"/>
    </location>
</feature>
<evidence type="ECO:0000256" key="2">
    <source>
        <dbReference type="ARBA" id="ARBA00022908"/>
    </source>
</evidence>
<dbReference type="InterPro" id="IPR050090">
    <property type="entry name" value="Tyrosine_recombinase_XerCD"/>
</dbReference>
<dbReference type="Pfam" id="PF00589">
    <property type="entry name" value="Phage_integrase"/>
    <property type="match status" value="1"/>
</dbReference>
<dbReference type="PANTHER" id="PTHR30349:SF77">
    <property type="entry name" value="TYROSINE RECOMBINASE XERC"/>
    <property type="match status" value="1"/>
</dbReference>
<evidence type="ECO:0000256" key="1">
    <source>
        <dbReference type="ARBA" id="ARBA00004496"/>
    </source>
</evidence>
<keyword evidence="3" id="KW-0233">DNA recombination</keyword>
<dbReference type="InterPro" id="IPR011010">
    <property type="entry name" value="DNA_brk_join_enz"/>
</dbReference>
<keyword evidence="7" id="KW-1185">Reference proteome</keyword>
<dbReference type="PROSITE" id="PS51898">
    <property type="entry name" value="TYR_RECOMBINASE"/>
    <property type="match status" value="1"/>
</dbReference>
<evidence type="ECO:0000256" key="3">
    <source>
        <dbReference type="ARBA" id="ARBA00023172"/>
    </source>
</evidence>
<dbReference type="Proteomes" id="UP001595923">
    <property type="component" value="Unassembled WGS sequence"/>
</dbReference>
<dbReference type="Gene3D" id="1.10.443.10">
    <property type="entry name" value="Intergrase catalytic core"/>
    <property type="match status" value="1"/>
</dbReference>
<reference evidence="7" key="1">
    <citation type="journal article" date="2019" name="Int. J. Syst. Evol. Microbiol.">
        <title>The Global Catalogue of Microorganisms (GCM) 10K type strain sequencing project: providing services to taxonomists for standard genome sequencing and annotation.</title>
        <authorList>
            <consortium name="The Broad Institute Genomics Platform"/>
            <consortium name="The Broad Institute Genome Sequencing Center for Infectious Disease"/>
            <person name="Wu L."/>
            <person name="Ma J."/>
        </authorList>
    </citation>
    <scope>NUCLEOTIDE SEQUENCE [LARGE SCALE GENOMIC DNA]</scope>
    <source>
        <strain evidence="7">XZYJ18</strain>
    </source>
</reference>
<dbReference type="RefSeq" id="WP_378578646.1">
    <property type="nucleotide sequence ID" value="NZ_JBHSFQ010000031.1"/>
</dbReference>
<evidence type="ECO:0000313" key="6">
    <source>
        <dbReference type="EMBL" id="MFC4565028.1"/>
    </source>
</evidence>
<accession>A0ABV9E4S4</accession>
<protein>
    <submittedName>
        <fullName evidence="6">Tyrosine-type recombinase/integrase</fullName>
    </submittedName>
</protein>
<dbReference type="SUPFAM" id="SSF56349">
    <property type="entry name" value="DNA breaking-rejoining enzymes"/>
    <property type="match status" value="1"/>
</dbReference>